<reference evidence="2" key="1">
    <citation type="journal article" date="2012" name="Proc. Natl. Acad. Sci. U.S.A.">
        <title>Antigenic diversity is generated by distinct evolutionary mechanisms in African trypanosome species.</title>
        <authorList>
            <person name="Jackson A.P."/>
            <person name="Berry A."/>
            <person name="Aslett M."/>
            <person name="Allison H.C."/>
            <person name="Burton P."/>
            <person name="Vavrova-Anderson J."/>
            <person name="Brown R."/>
            <person name="Browne H."/>
            <person name="Corton N."/>
            <person name="Hauser H."/>
            <person name="Gamble J."/>
            <person name="Gilderthorp R."/>
            <person name="Marcello L."/>
            <person name="McQuillan J."/>
            <person name="Otto T.D."/>
            <person name="Quail M.A."/>
            <person name="Sanders M.J."/>
            <person name="van Tonder A."/>
            <person name="Ginger M.L."/>
            <person name="Field M.C."/>
            <person name="Barry J.D."/>
            <person name="Hertz-Fowler C."/>
            <person name="Berriman M."/>
        </authorList>
    </citation>
    <scope>NUCLEOTIDE SEQUENCE</scope>
    <source>
        <strain evidence="2">Y486</strain>
    </source>
</reference>
<evidence type="ECO:0000313" key="2">
    <source>
        <dbReference type="EMBL" id="CCC49131.1"/>
    </source>
</evidence>
<feature type="region of interest" description="Disordered" evidence="1">
    <location>
        <begin position="256"/>
        <end position="284"/>
    </location>
</feature>
<dbReference type="EMBL" id="HE573023">
    <property type="protein sequence ID" value="CCC49131.1"/>
    <property type="molecule type" value="Genomic_DNA"/>
</dbReference>
<accession>G0TYT1</accession>
<gene>
    <name evidence="2" type="ORF">TVY486_0704650</name>
</gene>
<organism evidence="2">
    <name type="scientific">Trypanosoma vivax (strain Y486)</name>
    <dbReference type="NCBI Taxonomy" id="1055687"/>
    <lineage>
        <taxon>Eukaryota</taxon>
        <taxon>Discoba</taxon>
        <taxon>Euglenozoa</taxon>
        <taxon>Kinetoplastea</taxon>
        <taxon>Metakinetoplastina</taxon>
        <taxon>Trypanosomatida</taxon>
        <taxon>Trypanosomatidae</taxon>
        <taxon>Trypanosoma</taxon>
        <taxon>Duttonella</taxon>
    </lineage>
</organism>
<dbReference type="AlphaFoldDB" id="G0TYT1"/>
<dbReference type="OMA" id="CESCERN"/>
<protein>
    <submittedName>
        <fullName evidence="2">Uncharacterized protein</fullName>
    </submittedName>
</protein>
<sequence>MPQVHIFENGARSSGGGFVKPPSSGMWQCTISLELTDEDEDVAVAPTPAGRRLPTPEPSPVDLLPAGDAELITEEKLVAEDLQPCSNPRTFQLVSTSSKCLCSGIAAPYLKPVSDIQFVCLQPITEDVQLPHGTGIAFASGVEATWADVASFVKGKAQTVRRTCAEYTDFVWQLRWSVRGDADGISLGSEFVGHVVALLPLNGRVDKFFTPKEECLFVAIASVAQQPDELQMVKEEEGRNETVNAAVEEMEITPLRTPSDRAPAVSTEPPVLEPKAGRGVTSPSVASPLCDLDAEFAIAGETEDCINLQAPPHESLDSIAVAVAYENCGAELPTYAEVLKRGMQAHRRDRSAPAVNAMVKEWKQLLVTLRNDLDCESCERNRVGVVKRQLHKHECQLSTAIHGGGLFTSLVSASLRELLCDVQLGAATCCAQNQRARNIVFLLKNSIKVAEELNSKVKAWSCGNSEALKLSQLVILLRLVRHRCYATVLLGKSVCRSTLCEGLDCAEQLLTLLKETRFVGNINVGNARNNSDASTRELQEAIQTAVLCVMELSLFSSGDAVLCNSMVCCSAELFLWLRDKAGGKYVIPFTVIGRLEQVLQDEVGSLETVRELLQRCQDDPPVAGNECEKGREGQRVSEFCCGVVRSPPNGAVFDQRFVRMKALLTRFGMPVTITEEGTATAPGLERKEKKEN</sequence>
<proteinExistence type="predicted"/>
<dbReference type="VEuPathDB" id="TriTrypDB:TvY486_0704650"/>
<name>G0TYT1_TRYVY</name>
<evidence type="ECO:0000256" key="1">
    <source>
        <dbReference type="SAM" id="MobiDB-lite"/>
    </source>
</evidence>